<dbReference type="EMBL" id="PKPP01000377">
    <property type="protein sequence ID" value="PWA93534.1"/>
    <property type="molecule type" value="Genomic_DNA"/>
</dbReference>
<sequence>MESGLGKTRMNVQGDRLSNLPDDLIHKILSFVGILLSKQVLGHIDGEVSSAKLSFRGKASQVFAKRILDYAFSHNVKQLTVSCLPDNSAIEVPLSLLSSQSLKHLTFSGFPYVSSVILTSTWELASLTTLHIEDITFKDEVTAKDTGIFSKCVNLKKLVLKNCSMTRSNGVDIFHPGLSDLTLENGAFFENVINVVAPQLKNLTVRFWEGLHLISITELVSLHFEGWHSQWLQFSSFGLCSLENVDLCIFKSCLYKPNKPDTLTIFDQIQQLHSVKYLTLNVEMFQFGAQHYLILPVAIDHFSWKYQDIIEDKLLSPLMELISHQPSPVVNLKSLKVYPGDSFVKVLETIPAEVKKYLLDGSPSATFTEVSFEEMRALKLAESALNCMAELREMLEHEKANNIRSNKGKAKTSVIISKLCHIEELLIELPASKRAQIETSFSRLCMEADVVMNAIMNCVKIQSDEKQSRFKSDNYIKNVKNWWHTGIVSSAVISGFNAFCESKW</sequence>
<dbReference type="PANTHER" id="PTHR32212:SF260">
    <property type="entry name" value="LEUCINE-RICH REPEAT DOMAIN SUPERFAMILY, F-BOX-LIKE DOMAIN SUPERFAMILY"/>
    <property type="match status" value="1"/>
</dbReference>
<dbReference type="Gene3D" id="3.80.10.10">
    <property type="entry name" value="Ribonuclease Inhibitor"/>
    <property type="match status" value="1"/>
</dbReference>
<dbReference type="InterPro" id="IPR055357">
    <property type="entry name" value="LRR_At1g61320_AtMIF1"/>
</dbReference>
<reference evidence="2 3" key="1">
    <citation type="journal article" date="2018" name="Mol. Plant">
        <title>The genome of Artemisia annua provides insight into the evolution of Asteraceae family and artemisinin biosynthesis.</title>
        <authorList>
            <person name="Shen Q."/>
            <person name="Zhang L."/>
            <person name="Liao Z."/>
            <person name="Wang S."/>
            <person name="Yan T."/>
            <person name="Shi P."/>
            <person name="Liu M."/>
            <person name="Fu X."/>
            <person name="Pan Q."/>
            <person name="Wang Y."/>
            <person name="Lv Z."/>
            <person name="Lu X."/>
            <person name="Zhang F."/>
            <person name="Jiang W."/>
            <person name="Ma Y."/>
            <person name="Chen M."/>
            <person name="Hao X."/>
            <person name="Li L."/>
            <person name="Tang Y."/>
            <person name="Lv G."/>
            <person name="Zhou Y."/>
            <person name="Sun X."/>
            <person name="Brodelius P.E."/>
            <person name="Rose J.K.C."/>
            <person name="Tang K."/>
        </authorList>
    </citation>
    <scope>NUCLEOTIDE SEQUENCE [LARGE SCALE GENOMIC DNA]</scope>
    <source>
        <strain evidence="3">cv. Huhao1</strain>
        <tissue evidence="2">Leaf</tissue>
    </source>
</reference>
<dbReference type="InterPro" id="IPR032675">
    <property type="entry name" value="LRR_dom_sf"/>
</dbReference>
<proteinExistence type="predicted"/>
<comment type="caution">
    <text evidence="2">The sequence shown here is derived from an EMBL/GenBank/DDBJ whole genome shotgun (WGS) entry which is preliminary data.</text>
</comment>
<dbReference type="SUPFAM" id="SSF52058">
    <property type="entry name" value="L domain-like"/>
    <property type="match status" value="1"/>
</dbReference>
<organism evidence="2 3">
    <name type="scientific">Artemisia annua</name>
    <name type="common">Sweet wormwood</name>
    <dbReference type="NCBI Taxonomy" id="35608"/>
    <lineage>
        <taxon>Eukaryota</taxon>
        <taxon>Viridiplantae</taxon>
        <taxon>Streptophyta</taxon>
        <taxon>Embryophyta</taxon>
        <taxon>Tracheophyta</taxon>
        <taxon>Spermatophyta</taxon>
        <taxon>Magnoliopsida</taxon>
        <taxon>eudicotyledons</taxon>
        <taxon>Gunneridae</taxon>
        <taxon>Pentapetalae</taxon>
        <taxon>asterids</taxon>
        <taxon>campanulids</taxon>
        <taxon>Asterales</taxon>
        <taxon>Asteraceae</taxon>
        <taxon>Asteroideae</taxon>
        <taxon>Anthemideae</taxon>
        <taxon>Artemisiinae</taxon>
        <taxon>Artemisia</taxon>
    </lineage>
</organism>
<protein>
    <submittedName>
        <fullName evidence="2">F-box domain, Leucine-rich repeat domain, L domain-like protein</fullName>
    </submittedName>
</protein>
<feature type="domain" description="At1g61320/AtMIF1 LRR" evidence="1">
    <location>
        <begin position="63"/>
        <end position="213"/>
    </location>
</feature>
<evidence type="ECO:0000313" key="2">
    <source>
        <dbReference type="EMBL" id="PWA93534.1"/>
    </source>
</evidence>
<gene>
    <name evidence="2" type="ORF">CTI12_AA056990</name>
</gene>
<accession>A0A2U1Q696</accession>
<keyword evidence="3" id="KW-1185">Reference proteome</keyword>
<dbReference type="PANTHER" id="PTHR32212">
    <property type="entry name" value="CYCLIN-LIKE F-BOX"/>
    <property type="match status" value="1"/>
</dbReference>
<name>A0A2U1Q696_ARTAN</name>
<dbReference type="Pfam" id="PF23622">
    <property type="entry name" value="LRR_At1g61320_AtMIF1"/>
    <property type="match status" value="1"/>
</dbReference>
<dbReference type="Proteomes" id="UP000245207">
    <property type="component" value="Unassembled WGS sequence"/>
</dbReference>
<dbReference type="AlphaFoldDB" id="A0A2U1Q696"/>
<evidence type="ECO:0000259" key="1">
    <source>
        <dbReference type="Pfam" id="PF23622"/>
    </source>
</evidence>
<evidence type="ECO:0000313" key="3">
    <source>
        <dbReference type="Proteomes" id="UP000245207"/>
    </source>
</evidence>
<dbReference type="OrthoDB" id="1848700at2759"/>